<keyword evidence="4 7" id="KW-0378">Hydrolase</keyword>
<evidence type="ECO:0000313" key="8">
    <source>
        <dbReference type="EMBL" id="HGI75166.1"/>
    </source>
</evidence>
<feature type="active site" evidence="4">
    <location>
        <position position="21"/>
    </location>
</feature>
<feature type="active site" evidence="4">
    <location>
        <position position="39"/>
    </location>
</feature>
<organism evidence="7">
    <name type="scientific">Candidatus Caldatribacterium californiense</name>
    <dbReference type="NCBI Taxonomy" id="1454726"/>
    <lineage>
        <taxon>Bacteria</taxon>
        <taxon>Pseudomonadati</taxon>
        <taxon>Atribacterota</taxon>
        <taxon>Atribacteria</taxon>
        <taxon>Atribacterales</taxon>
        <taxon>Candidatus Caldatribacteriaceae</taxon>
        <taxon>Candidatus Caldatribacterium</taxon>
    </lineage>
</organism>
<dbReference type="AlphaFoldDB" id="A0A7V3YGI9"/>
<dbReference type="InterPro" id="IPR001792">
    <property type="entry name" value="Acylphosphatase-like_dom"/>
</dbReference>
<dbReference type="SUPFAM" id="SSF54975">
    <property type="entry name" value="Acylphosphatase/BLUF domain-like"/>
    <property type="match status" value="1"/>
</dbReference>
<evidence type="ECO:0000256" key="2">
    <source>
        <dbReference type="ARBA" id="ARBA00012150"/>
    </source>
</evidence>
<dbReference type="Pfam" id="PF00708">
    <property type="entry name" value="Acylphosphatase"/>
    <property type="match status" value="1"/>
</dbReference>
<dbReference type="EMBL" id="DTFV01000072">
    <property type="protein sequence ID" value="HGI30699.1"/>
    <property type="molecule type" value="Genomic_DNA"/>
</dbReference>
<comment type="catalytic activity">
    <reaction evidence="3 4">
        <text>an acyl phosphate + H2O = a carboxylate + phosphate + H(+)</text>
        <dbReference type="Rhea" id="RHEA:14965"/>
        <dbReference type="ChEBI" id="CHEBI:15377"/>
        <dbReference type="ChEBI" id="CHEBI:15378"/>
        <dbReference type="ChEBI" id="CHEBI:29067"/>
        <dbReference type="ChEBI" id="CHEBI:43474"/>
        <dbReference type="ChEBI" id="CHEBI:59918"/>
        <dbReference type="EC" id="3.6.1.7"/>
    </reaction>
</comment>
<protein>
    <recommendedName>
        <fullName evidence="2 4">acylphosphatase</fullName>
        <ecNumber evidence="2 4">3.6.1.7</ecNumber>
    </recommendedName>
</protein>
<dbReference type="PANTHER" id="PTHR47268">
    <property type="entry name" value="ACYLPHOSPHATASE"/>
    <property type="match status" value="1"/>
</dbReference>
<gene>
    <name evidence="8" type="ORF">ENU96_05760</name>
    <name evidence="7" type="ORF">ENV30_05260</name>
</gene>
<evidence type="ECO:0000256" key="5">
    <source>
        <dbReference type="RuleBase" id="RU004168"/>
    </source>
</evidence>
<proteinExistence type="inferred from homology"/>
<reference evidence="7" key="1">
    <citation type="journal article" date="2020" name="mSystems">
        <title>Genome- and Community-Level Interaction Insights into Carbon Utilization and Element Cycling Functions of Hydrothermarchaeota in Hydrothermal Sediment.</title>
        <authorList>
            <person name="Zhou Z."/>
            <person name="Liu Y."/>
            <person name="Xu W."/>
            <person name="Pan J."/>
            <person name="Luo Z.H."/>
            <person name="Li M."/>
        </authorList>
    </citation>
    <scope>NUCLEOTIDE SEQUENCE [LARGE SCALE GENOMIC DNA]</scope>
    <source>
        <strain evidence="8">SpSt-716</strain>
        <strain evidence="7">SpSt-747</strain>
    </source>
</reference>
<dbReference type="PANTHER" id="PTHR47268:SF4">
    <property type="entry name" value="ACYLPHOSPHATASE"/>
    <property type="match status" value="1"/>
</dbReference>
<evidence type="ECO:0000259" key="6">
    <source>
        <dbReference type="PROSITE" id="PS51160"/>
    </source>
</evidence>
<dbReference type="InterPro" id="IPR020456">
    <property type="entry name" value="Acylphosphatase"/>
</dbReference>
<dbReference type="PROSITE" id="PS51160">
    <property type="entry name" value="ACYLPHOSPHATASE_3"/>
    <property type="match status" value="1"/>
</dbReference>
<evidence type="ECO:0000256" key="1">
    <source>
        <dbReference type="ARBA" id="ARBA00005614"/>
    </source>
</evidence>
<dbReference type="GO" id="GO:0003998">
    <property type="term" value="F:acylphosphatase activity"/>
    <property type="evidence" value="ECO:0007669"/>
    <property type="project" value="UniProtKB-EC"/>
</dbReference>
<comment type="caution">
    <text evidence="7">The sequence shown here is derived from an EMBL/GenBank/DDBJ whole genome shotgun (WGS) entry which is preliminary data.</text>
</comment>
<dbReference type="EMBL" id="DTEN01000228">
    <property type="protein sequence ID" value="HGI75166.1"/>
    <property type="molecule type" value="Genomic_DNA"/>
</dbReference>
<comment type="similarity">
    <text evidence="1 5">Belongs to the acylphosphatase family.</text>
</comment>
<evidence type="ECO:0000313" key="7">
    <source>
        <dbReference type="EMBL" id="HGI30699.1"/>
    </source>
</evidence>
<dbReference type="Gene3D" id="3.30.70.100">
    <property type="match status" value="1"/>
</dbReference>
<accession>A0A7V3YGI9</accession>
<evidence type="ECO:0000256" key="3">
    <source>
        <dbReference type="ARBA" id="ARBA00047645"/>
    </source>
</evidence>
<sequence length="93" mass="10784">MRQWVQGRLVLRGRVQGVGYRYFVLRKAGEFDVTGMVRNLPTGEVEVIAEGEEEEVRRFFEEVKKGPASAHVTSFTEEWLPFSGLYHDFRVGY</sequence>
<feature type="domain" description="Acylphosphatase-like" evidence="6">
    <location>
        <begin position="6"/>
        <end position="93"/>
    </location>
</feature>
<dbReference type="InterPro" id="IPR036046">
    <property type="entry name" value="Acylphosphatase-like_dom_sf"/>
</dbReference>
<evidence type="ECO:0000256" key="4">
    <source>
        <dbReference type="PROSITE-ProRule" id="PRU00520"/>
    </source>
</evidence>
<dbReference type="EC" id="3.6.1.7" evidence="2 4"/>
<name>A0A7V3YGI9_9BACT</name>